<accession>A0A4Y7TWA4</accession>
<dbReference type="STRING" id="71717.A0A4Y7TWA4"/>
<evidence type="ECO:0008006" key="4">
    <source>
        <dbReference type="Google" id="ProtNLM"/>
    </source>
</evidence>
<dbReference type="Proteomes" id="UP000298030">
    <property type="component" value="Unassembled WGS sequence"/>
</dbReference>
<reference evidence="2 3" key="1">
    <citation type="journal article" date="2019" name="Nat. Ecol. Evol.">
        <title>Megaphylogeny resolves global patterns of mushroom evolution.</title>
        <authorList>
            <person name="Varga T."/>
            <person name="Krizsan K."/>
            <person name="Foldi C."/>
            <person name="Dima B."/>
            <person name="Sanchez-Garcia M."/>
            <person name="Sanchez-Ramirez S."/>
            <person name="Szollosi G.J."/>
            <person name="Szarkandi J.G."/>
            <person name="Papp V."/>
            <person name="Albert L."/>
            <person name="Andreopoulos W."/>
            <person name="Angelini C."/>
            <person name="Antonin V."/>
            <person name="Barry K.W."/>
            <person name="Bougher N.L."/>
            <person name="Buchanan P."/>
            <person name="Buyck B."/>
            <person name="Bense V."/>
            <person name="Catcheside P."/>
            <person name="Chovatia M."/>
            <person name="Cooper J."/>
            <person name="Damon W."/>
            <person name="Desjardin D."/>
            <person name="Finy P."/>
            <person name="Geml J."/>
            <person name="Haridas S."/>
            <person name="Hughes K."/>
            <person name="Justo A."/>
            <person name="Karasinski D."/>
            <person name="Kautmanova I."/>
            <person name="Kiss B."/>
            <person name="Kocsube S."/>
            <person name="Kotiranta H."/>
            <person name="LaButti K.M."/>
            <person name="Lechner B.E."/>
            <person name="Liimatainen K."/>
            <person name="Lipzen A."/>
            <person name="Lukacs Z."/>
            <person name="Mihaltcheva S."/>
            <person name="Morgado L.N."/>
            <person name="Niskanen T."/>
            <person name="Noordeloos M.E."/>
            <person name="Ohm R.A."/>
            <person name="Ortiz-Santana B."/>
            <person name="Ovrebo C."/>
            <person name="Racz N."/>
            <person name="Riley R."/>
            <person name="Savchenko A."/>
            <person name="Shiryaev A."/>
            <person name="Soop K."/>
            <person name="Spirin V."/>
            <person name="Szebenyi C."/>
            <person name="Tomsovsky M."/>
            <person name="Tulloss R.E."/>
            <person name="Uehling J."/>
            <person name="Grigoriev I.V."/>
            <person name="Vagvolgyi C."/>
            <person name="Papp T."/>
            <person name="Martin F.M."/>
            <person name="Miettinen O."/>
            <person name="Hibbett D.S."/>
            <person name="Nagy L.G."/>
        </authorList>
    </citation>
    <scope>NUCLEOTIDE SEQUENCE [LARGE SCALE GENOMIC DNA]</scope>
    <source>
        <strain evidence="2 3">FP101781</strain>
    </source>
</reference>
<evidence type="ECO:0000313" key="2">
    <source>
        <dbReference type="EMBL" id="TEB37902.1"/>
    </source>
</evidence>
<keyword evidence="3" id="KW-1185">Reference proteome</keyword>
<feature type="chain" id="PRO_5021215162" description="Fibronectin type-III domain-containing protein" evidence="1">
    <location>
        <begin position="26"/>
        <end position="302"/>
    </location>
</feature>
<sequence>MRRGVSVSLSTASYLFTLLITCANANSVPYLQPGFSFDFVGSETTVALPVTAQCETISLKWSRKSTAKGPPPIAPYFLQVFSSSSPSPFSIPAGPGPTFDWQVPFAPQTQYQICMYDIQGTSGGCRAIRTMVASSTPNVSCQNVTSLPQLSASTPTDDQSKPITQPRVISQCSDFSVTPAAGTPPFTLTVAPSRHPPVNITSNGRDPIYWTVALGFPFFASLTSSDGLSWSRGPLYVDGQGPSDCLSPGALPKGTFTGATAGAGAGGLMLGAGLGVPRYVPDCSAKTRQEPHSVNERSPIYL</sequence>
<dbReference type="AlphaFoldDB" id="A0A4Y7TWA4"/>
<evidence type="ECO:0000313" key="3">
    <source>
        <dbReference type="Proteomes" id="UP000298030"/>
    </source>
</evidence>
<keyword evidence="1" id="KW-0732">Signal</keyword>
<name>A0A4Y7TWA4_COPMI</name>
<evidence type="ECO:0000256" key="1">
    <source>
        <dbReference type="SAM" id="SignalP"/>
    </source>
</evidence>
<proteinExistence type="predicted"/>
<comment type="caution">
    <text evidence="2">The sequence shown here is derived from an EMBL/GenBank/DDBJ whole genome shotgun (WGS) entry which is preliminary data.</text>
</comment>
<protein>
    <recommendedName>
        <fullName evidence="4">Fibronectin type-III domain-containing protein</fullName>
    </recommendedName>
</protein>
<dbReference type="OrthoDB" id="2563021at2759"/>
<gene>
    <name evidence="2" type="ORF">FA13DRAFT_710541</name>
</gene>
<dbReference type="EMBL" id="QPFP01000003">
    <property type="protein sequence ID" value="TEB37902.1"/>
    <property type="molecule type" value="Genomic_DNA"/>
</dbReference>
<organism evidence="2 3">
    <name type="scientific">Coprinellus micaceus</name>
    <name type="common">Glistening ink-cap mushroom</name>
    <name type="synonym">Coprinus micaceus</name>
    <dbReference type="NCBI Taxonomy" id="71717"/>
    <lineage>
        <taxon>Eukaryota</taxon>
        <taxon>Fungi</taxon>
        <taxon>Dikarya</taxon>
        <taxon>Basidiomycota</taxon>
        <taxon>Agaricomycotina</taxon>
        <taxon>Agaricomycetes</taxon>
        <taxon>Agaricomycetidae</taxon>
        <taxon>Agaricales</taxon>
        <taxon>Agaricineae</taxon>
        <taxon>Psathyrellaceae</taxon>
        <taxon>Coprinellus</taxon>
    </lineage>
</organism>
<feature type="signal peptide" evidence="1">
    <location>
        <begin position="1"/>
        <end position="25"/>
    </location>
</feature>